<dbReference type="CDD" id="cd16917">
    <property type="entry name" value="HATPase_UhpB-NarQ-NarX-like"/>
    <property type="match status" value="1"/>
</dbReference>
<dbReference type="EMBL" id="LGRV01000003">
    <property type="protein sequence ID" value="KOS68413.1"/>
    <property type="molecule type" value="Genomic_DNA"/>
</dbReference>
<feature type="transmembrane region" description="Helical" evidence="4">
    <location>
        <begin position="167"/>
        <end position="185"/>
    </location>
</feature>
<feature type="transmembrane region" description="Helical" evidence="4">
    <location>
        <begin position="298"/>
        <end position="317"/>
    </location>
</feature>
<comment type="caution">
    <text evidence="6">The sequence shown here is derived from an EMBL/GenBank/DDBJ whole genome shotgun (WGS) entry which is preliminary data.</text>
</comment>
<accession>A0ABR5K0I9</accession>
<dbReference type="GO" id="GO:0016301">
    <property type="term" value="F:kinase activity"/>
    <property type="evidence" value="ECO:0007669"/>
    <property type="project" value="UniProtKB-KW"/>
</dbReference>
<keyword evidence="4" id="KW-0812">Transmembrane</keyword>
<dbReference type="InterPro" id="IPR003594">
    <property type="entry name" value="HATPase_dom"/>
</dbReference>
<name>A0ABR5K0I9_9BACI</name>
<organism evidence="6 7">
    <name type="scientific">Lysinibacillus contaminans</name>
    <dbReference type="NCBI Taxonomy" id="1293441"/>
    <lineage>
        <taxon>Bacteria</taxon>
        <taxon>Bacillati</taxon>
        <taxon>Bacillota</taxon>
        <taxon>Bacilli</taxon>
        <taxon>Bacillales</taxon>
        <taxon>Bacillaceae</taxon>
        <taxon>Lysinibacillus</taxon>
    </lineage>
</organism>
<keyword evidence="1" id="KW-0808">Transferase</keyword>
<evidence type="ECO:0000313" key="6">
    <source>
        <dbReference type="EMBL" id="KOS68413.1"/>
    </source>
</evidence>
<dbReference type="SUPFAM" id="SSF55874">
    <property type="entry name" value="ATPase domain of HSP90 chaperone/DNA topoisomerase II/histidine kinase"/>
    <property type="match status" value="1"/>
</dbReference>
<evidence type="ECO:0000256" key="3">
    <source>
        <dbReference type="ARBA" id="ARBA00023012"/>
    </source>
</evidence>
<keyword evidence="4" id="KW-1133">Transmembrane helix</keyword>
<keyword evidence="3" id="KW-0902">Two-component regulatory system</keyword>
<evidence type="ECO:0000313" key="7">
    <source>
        <dbReference type="Proteomes" id="UP000050668"/>
    </source>
</evidence>
<proteinExistence type="predicted"/>
<sequence length="731" mass="83574">MTKLTSSIFAIYIVLGIYFLSVAIQTPFVNIALSEVKEQLIIADPYYPKWAQRQLIEKGDILLSVDRQPAADNPAVQKHLTVIEAKELSILKADGTIHTVPITHLDIPEQLFTLFIFPMLYFVLSICVTIYLWRKNKENFLTNLLILFLLTVSMAYISSIASSRANSMGHIVINFCIVLCLTILIHFLEHYFRYLHIKWPFIESRLLYIIPLLVLCHDIVNFINPTIHILTPITILALFCLLVICIICILLASYLQTRSPKIRIIAISLIIPFMPFLLLFAVPEILGRQAILSSEFSALFLLLIPFSFIFIQVNERLFDIEYQLSRLRYYSALAFAIALVLTIGIAILLNEYDSIAKITGVFILLFIGIIAGFYAKEQLDFKHRKIIFSSNGDYVHNLYAAVNSIGNARNQQELEARFTQEIANKLGTTTFTIETVTDDLPLSRGEMVIEYKVIQIVLHDTAEEKIVLTISNTIQKKELLWLELLSLYFSMFVDNLKLIEDLVDEIHHMKVASNTQVPWLDTLLWNIIEKEKTILAQELHDTILQEQLHLARELDVIAGSQVIKKERVLEIREQLLDSSQDLRDYCENLSPPLLDTFGLQVALKKLIQKVKIRANFLLDAQIDRVDFQDVTLHLVVYRLVQELLNNALKHSEAMEVTLHLTAIDRGFALQYSDDGIGCNIDEMIASTTSMGINGIRERVRSFSGDMNITSIPDEGMQIYIQIQEKSEDKHD</sequence>
<dbReference type="InterPro" id="IPR036890">
    <property type="entry name" value="HATPase_C_sf"/>
</dbReference>
<protein>
    <submittedName>
        <fullName evidence="6">Histidine kinase</fullName>
    </submittedName>
</protein>
<dbReference type="Pfam" id="PF02518">
    <property type="entry name" value="HATPase_c"/>
    <property type="match status" value="1"/>
</dbReference>
<feature type="transmembrane region" description="Helical" evidence="4">
    <location>
        <begin position="329"/>
        <end position="349"/>
    </location>
</feature>
<keyword evidence="4" id="KW-0472">Membrane</keyword>
<dbReference type="PANTHER" id="PTHR24421">
    <property type="entry name" value="NITRATE/NITRITE SENSOR PROTEIN NARX-RELATED"/>
    <property type="match status" value="1"/>
</dbReference>
<feature type="domain" description="Histidine kinase/HSP90-like ATPase" evidence="5">
    <location>
        <begin position="636"/>
        <end position="724"/>
    </location>
</feature>
<dbReference type="Proteomes" id="UP000050668">
    <property type="component" value="Unassembled WGS sequence"/>
</dbReference>
<feature type="transmembrane region" description="Helical" evidence="4">
    <location>
        <begin position="206"/>
        <end position="223"/>
    </location>
</feature>
<evidence type="ECO:0000259" key="5">
    <source>
        <dbReference type="Pfam" id="PF02518"/>
    </source>
</evidence>
<feature type="transmembrane region" description="Helical" evidence="4">
    <location>
        <begin position="264"/>
        <end position="286"/>
    </location>
</feature>
<feature type="transmembrane region" description="Helical" evidence="4">
    <location>
        <begin position="229"/>
        <end position="252"/>
    </location>
</feature>
<dbReference type="Gene3D" id="3.30.565.10">
    <property type="entry name" value="Histidine kinase-like ATPase, C-terminal domain"/>
    <property type="match status" value="1"/>
</dbReference>
<feature type="transmembrane region" description="Helical" evidence="4">
    <location>
        <begin position="355"/>
        <end position="375"/>
    </location>
</feature>
<keyword evidence="7" id="KW-1185">Reference proteome</keyword>
<feature type="transmembrane region" description="Helical" evidence="4">
    <location>
        <begin position="111"/>
        <end position="133"/>
    </location>
</feature>
<reference evidence="7" key="1">
    <citation type="submission" date="2015-07" db="EMBL/GenBank/DDBJ databases">
        <title>Fjat-14205 dsm 2895.</title>
        <authorList>
            <person name="Liu B."/>
            <person name="Wang J."/>
            <person name="Zhu Y."/>
            <person name="Liu G."/>
            <person name="Chen Q."/>
            <person name="Chen Z."/>
            <person name="Lan J."/>
            <person name="Che J."/>
            <person name="Ge C."/>
            <person name="Shi H."/>
            <person name="Pan Z."/>
            <person name="Liu X."/>
        </authorList>
    </citation>
    <scope>NUCLEOTIDE SEQUENCE [LARGE SCALE GENOMIC DNA]</scope>
    <source>
        <strain evidence="7">DSM 25560</strain>
    </source>
</reference>
<dbReference type="InterPro" id="IPR050482">
    <property type="entry name" value="Sensor_HK_TwoCompSys"/>
</dbReference>
<feature type="transmembrane region" description="Helical" evidence="4">
    <location>
        <begin position="140"/>
        <end position="161"/>
    </location>
</feature>
<evidence type="ECO:0000256" key="2">
    <source>
        <dbReference type="ARBA" id="ARBA00022777"/>
    </source>
</evidence>
<gene>
    <name evidence="6" type="ORF">AEA09_07490</name>
</gene>
<evidence type="ECO:0000256" key="1">
    <source>
        <dbReference type="ARBA" id="ARBA00022679"/>
    </source>
</evidence>
<keyword evidence="2 6" id="KW-0418">Kinase</keyword>
<dbReference type="RefSeq" id="WP_053583240.1">
    <property type="nucleotide sequence ID" value="NZ_LGRV01000003.1"/>
</dbReference>
<feature type="transmembrane region" description="Helical" evidence="4">
    <location>
        <begin position="7"/>
        <end position="28"/>
    </location>
</feature>
<evidence type="ECO:0000256" key="4">
    <source>
        <dbReference type="SAM" id="Phobius"/>
    </source>
</evidence>
<dbReference type="PANTHER" id="PTHR24421:SF60">
    <property type="entry name" value="SENSOR HISTIDINE KINASE COMP"/>
    <property type="match status" value="1"/>
</dbReference>